<dbReference type="InterPro" id="IPR034137">
    <property type="entry name" value="TOPRIM_RecR"/>
</dbReference>
<evidence type="ECO:0000256" key="1">
    <source>
        <dbReference type="ARBA" id="ARBA00022723"/>
    </source>
</evidence>
<evidence type="ECO:0000256" key="6">
    <source>
        <dbReference type="ARBA" id="ARBA00023204"/>
    </source>
</evidence>
<keyword evidence="5 7" id="KW-0233">DNA recombination</keyword>
<proteinExistence type="inferred from homology"/>
<keyword evidence="3 7" id="KW-0863">Zinc-finger</keyword>
<dbReference type="Gene3D" id="3.30.60.80">
    <property type="match status" value="1"/>
</dbReference>
<comment type="similarity">
    <text evidence="7">Belongs to the RecR family.</text>
</comment>
<dbReference type="InterPro" id="IPR006171">
    <property type="entry name" value="TOPRIM_dom"/>
</dbReference>
<dbReference type="Pfam" id="PF13662">
    <property type="entry name" value="Toprim_4"/>
    <property type="match status" value="1"/>
</dbReference>
<protein>
    <recommendedName>
        <fullName evidence="7">Recombination protein RecR</fullName>
    </recommendedName>
</protein>
<evidence type="ECO:0000259" key="8">
    <source>
        <dbReference type="PROSITE" id="PS50880"/>
    </source>
</evidence>
<organism evidence="9">
    <name type="scientific">uncultured Desulfovibrio sp</name>
    <dbReference type="NCBI Taxonomy" id="167968"/>
    <lineage>
        <taxon>Bacteria</taxon>
        <taxon>Pseudomonadati</taxon>
        <taxon>Thermodesulfobacteriota</taxon>
        <taxon>Desulfovibrionia</taxon>
        <taxon>Desulfovibrionales</taxon>
        <taxon>Desulfovibrionaceae</taxon>
        <taxon>Desulfovibrio</taxon>
        <taxon>environmental samples</taxon>
    </lineage>
</organism>
<dbReference type="GO" id="GO:0003677">
    <property type="term" value="F:DNA binding"/>
    <property type="evidence" value="ECO:0007669"/>
    <property type="project" value="UniProtKB-UniRule"/>
</dbReference>
<evidence type="ECO:0000256" key="4">
    <source>
        <dbReference type="ARBA" id="ARBA00022833"/>
    </source>
</evidence>
<gene>
    <name evidence="7 9" type="primary">recR</name>
    <name evidence="9" type="ORF">KL86DES1_20470</name>
</gene>
<keyword evidence="6 7" id="KW-0234">DNA repair</keyword>
<dbReference type="PANTHER" id="PTHR30446:SF0">
    <property type="entry name" value="RECOMBINATION PROTEIN RECR"/>
    <property type="match status" value="1"/>
</dbReference>
<evidence type="ECO:0000256" key="2">
    <source>
        <dbReference type="ARBA" id="ARBA00022763"/>
    </source>
</evidence>
<dbReference type="HAMAP" id="MF_00017">
    <property type="entry name" value="RecR"/>
    <property type="match status" value="1"/>
</dbReference>
<dbReference type="PANTHER" id="PTHR30446">
    <property type="entry name" value="RECOMBINATION PROTEIN RECR"/>
    <property type="match status" value="1"/>
</dbReference>
<keyword evidence="2 7" id="KW-0227">DNA damage</keyword>
<dbReference type="CDD" id="cd01025">
    <property type="entry name" value="TOPRIM_recR"/>
    <property type="match status" value="1"/>
</dbReference>
<dbReference type="PROSITE" id="PS50880">
    <property type="entry name" value="TOPRIM"/>
    <property type="match status" value="1"/>
</dbReference>
<dbReference type="RefSeq" id="WP_179980104.1">
    <property type="nucleotide sequence ID" value="NZ_LT608333.1"/>
</dbReference>
<dbReference type="Gene3D" id="1.10.8.420">
    <property type="entry name" value="RecR Domain 1"/>
    <property type="match status" value="1"/>
</dbReference>
<dbReference type="NCBIfam" id="TIGR00615">
    <property type="entry name" value="recR"/>
    <property type="match status" value="1"/>
</dbReference>
<dbReference type="InterPro" id="IPR023627">
    <property type="entry name" value="Rcmb_RecR"/>
</dbReference>
<feature type="zinc finger region" description="C4-type" evidence="7">
    <location>
        <begin position="59"/>
        <end position="74"/>
    </location>
</feature>
<evidence type="ECO:0000313" key="9">
    <source>
        <dbReference type="EMBL" id="SCM72221.1"/>
    </source>
</evidence>
<dbReference type="InterPro" id="IPR000093">
    <property type="entry name" value="DNA_Rcmb_RecR"/>
</dbReference>
<comment type="function">
    <text evidence="7">May play a role in DNA repair. It seems to be involved in an RecBC-independent recombinational process of DNA repair. It may act with RecF and RecO.</text>
</comment>
<dbReference type="AlphaFoldDB" id="A0A212L3U5"/>
<dbReference type="GO" id="GO:0008270">
    <property type="term" value="F:zinc ion binding"/>
    <property type="evidence" value="ECO:0007669"/>
    <property type="project" value="UniProtKB-KW"/>
</dbReference>
<keyword evidence="1 7" id="KW-0479">Metal-binding</keyword>
<evidence type="ECO:0000256" key="3">
    <source>
        <dbReference type="ARBA" id="ARBA00022771"/>
    </source>
</evidence>
<dbReference type="GO" id="GO:0006281">
    <property type="term" value="P:DNA repair"/>
    <property type="evidence" value="ECO:0007669"/>
    <property type="project" value="UniProtKB-UniRule"/>
</dbReference>
<dbReference type="GO" id="GO:0006310">
    <property type="term" value="P:DNA recombination"/>
    <property type="evidence" value="ECO:0007669"/>
    <property type="project" value="UniProtKB-UniRule"/>
</dbReference>
<keyword evidence="4 7" id="KW-0862">Zinc</keyword>
<dbReference type="SUPFAM" id="SSF111304">
    <property type="entry name" value="Recombination protein RecR"/>
    <property type="match status" value="1"/>
</dbReference>
<feature type="domain" description="Toprim" evidence="8">
    <location>
        <begin position="82"/>
        <end position="179"/>
    </location>
</feature>
<dbReference type="Gene3D" id="3.40.1360.10">
    <property type="match status" value="1"/>
</dbReference>
<evidence type="ECO:0000256" key="5">
    <source>
        <dbReference type="ARBA" id="ARBA00023172"/>
    </source>
</evidence>
<accession>A0A212L3U5</accession>
<evidence type="ECO:0000256" key="7">
    <source>
        <dbReference type="HAMAP-Rule" id="MF_00017"/>
    </source>
</evidence>
<dbReference type="Pfam" id="PF21175">
    <property type="entry name" value="RecR_C"/>
    <property type="match status" value="1"/>
</dbReference>
<dbReference type="InterPro" id="IPR015967">
    <property type="entry name" value="Rcmb_RecR_Znf"/>
</dbReference>
<reference evidence="9" key="1">
    <citation type="submission" date="2016-08" db="EMBL/GenBank/DDBJ databases">
        <authorList>
            <person name="Seilhamer J.J."/>
        </authorList>
    </citation>
    <scope>NUCLEOTIDE SEQUENCE</scope>
    <source>
        <strain evidence="9">86-1</strain>
    </source>
</reference>
<dbReference type="Pfam" id="PF21176">
    <property type="entry name" value="RecR_HhH"/>
    <property type="match status" value="1"/>
</dbReference>
<sequence>MNKRIPEPLKALVEQLARLPGLGPKSAMRAAMVLLKWPEAETRRLGRGIHDLRDNLHLCSRCGGLSSTDPCPVCADAERARDTLCLVTEWDSMLTIDEGGFYRGQYMILGGLLAPLDRVDSESLDTDRLVRRLEEGEITELILALGATLEAENTATFIRQMVSSRFPLVRISRLAQGIPLGAEVKYMDKETLRQSLQYRQDLT</sequence>
<dbReference type="EMBL" id="FMJC01000002">
    <property type="protein sequence ID" value="SCM72221.1"/>
    <property type="molecule type" value="Genomic_DNA"/>
</dbReference>
<name>A0A212L3U5_9BACT</name>
<dbReference type="Pfam" id="PF02132">
    <property type="entry name" value="RecR_ZnF"/>
    <property type="match status" value="1"/>
</dbReference>